<dbReference type="AlphaFoldDB" id="A0A368FQS1"/>
<organism evidence="1 2">
    <name type="scientific">Ancylostoma caninum</name>
    <name type="common">Dog hookworm</name>
    <dbReference type="NCBI Taxonomy" id="29170"/>
    <lineage>
        <taxon>Eukaryota</taxon>
        <taxon>Metazoa</taxon>
        <taxon>Ecdysozoa</taxon>
        <taxon>Nematoda</taxon>
        <taxon>Chromadorea</taxon>
        <taxon>Rhabditida</taxon>
        <taxon>Rhabditina</taxon>
        <taxon>Rhabditomorpha</taxon>
        <taxon>Strongyloidea</taxon>
        <taxon>Ancylostomatidae</taxon>
        <taxon>Ancylostomatinae</taxon>
        <taxon>Ancylostoma</taxon>
    </lineage>
</organism>
<gene>
    <name evidence="1" type="ORF">ANCCAN_19636</name>
</gene>
<reference evidence="1 2" key="1">
    <citation type="submission" date="2014-10" db="EMBL/GenBank/DDBJ databases">
        <title>Draft genome of the hookworm Ancylostoma caninum.</title>
        <authorList>
            <person name="Mitreva M."/>
        </authorList>
    </citation>
    <scope>NUCLEOTIDE SEQUENCE [LARGE SCALE GENOMIC DNA]</scope>
    <source>
        <strain evidence="1 2">Baltimore</strain>
    </source>
</reference>
<keyword evidence="2" id="KW-1185">Reference proteome</keyword>
<evidence type="ECO:0000313" key="1">
    <source>
        <dbReference type="EMBL" id="RCN34513.1"/>
    </source>
</evidence>
<sequence length="37" mass="4401">MMKGQLKAPVTLRSRAEWPKDLLKSMRNWAKWSSEHC</sequence>
<comment type="caution">
    <text evidence="1">The sequence shown here is derived from an EMBL/GenBank/DDBJ whole genome shotgun (WGS) entry which is preliminary data.</text>
</comment>
<protein>
    <submittedName>
        <fullName evidence="1">Uncharacterized protein</fullName>
    </submittedName>
</protein>
<accession>A0A368FQS1</accession>
<proteinExistence type="predicted"/>
<name>A0A368FQS1_ANCCA</name>
<dbReference type="Proteomes" id="UP000252519">
    <property type="component" value="Unassembled WGS sequence"/>
</dbReference>
<evidence type="ECO:0000313" key="2">
    <source>
        <dbReference type="Proteomes" id="UP000252519"/>
    </source>
</evidence>
<dbReference type="EMBL" id="JOJR01000771">
    <property type="protein sequence ID" value="RCN34513.1"/>
    <property type="molecule type" value="Genomic_DNA"/>
</dbReference>